<feature type="compositionally biased region" description="Basic and acidic residues" evidence="1">
    <location>
        <begin position="48"/>
        <end position="60"/>
    </location>
</feature>
<dbReference type="InParanoid" id="C5LG78"/>
<sequence length="1167" mass="128068">MSAPKEEYNHPRTKNDDDGNTESDHRRSRRLAGGEATPRSLPVKRRKPSSEHSSPRDHAIKASAGESLAGDVAGEQQPPQLPLVKTTPRHSQGTVPSSEEHLAEAHGHEQSVSKPVVSDNTIPIESSRSPSVNTSPKSSLRTDIFEGQRLAQDQIIRNPLDGPFRTGILGDQHFPQVHTCKTSHDQPHERGCALSQQSLEAHVTSHPPSQSLGAGIFGGQHPPQVRPYNTPHDQPQDRGGALSQQFPGTLTTASPPNQPLGAGIFGGQHPPQVRPYNTPHDQPQERGGALSQQPFGALAIVNPSNQPFGAGIFGGQPPQQVQTYKSSHDQPNESGCVAPLQYSGALTTANPPNQPFGSGIVGGQQSTLPSPTFGVGGYSNQHSLQAGIAAAPYHYSPGITGVEGIPAPQALGATRFPYSTPGLGNYGSQGGPQGTWLYQLPGYQFGSPSGYPPGIQPAGASNVAQHPQSVLAGLHSVPMHYSPISGSPNQFGNYQQNVGGFPDMLSTAEMEAIDKRVPFLCETWRKRGGKVFTGFDAQISLAAHLQQWYEFCAIQWVHELEPLAVRVFLSETISPTLALAIKQQNCGPVYMNSRDYYRRLFMNAINYLRANYSQVSHITALIQKLLSAQQGSQGLNQHLDQLTEYLKELRHSGSANIHTTHVSQAVQRSFVNPYRDWYYEEVRRKDPFGNINRYEDIFDIFNAMRYKSYSLEGPPTSHGDPMYYTNTPSTGEVPLLPSQAPSSTKRAINGGTDKPTFCRRCSAPDHPTKECRAPKPKNAEHRCHCGSSKHRPNMCPIPMKDIHCERCGDDSRVPKHRSGMCPIGYDELLKKKTTAETQVKTTPDTTNYMGMETCFVTLDSPISPEVYYGTEGVVLNCNGCNYIEEACGEPQTLREVGTAPVKDPNRTAQDQCYTTRQSRHGSPSEDDQYCERGSQPVSTAICIAPNNHLIKVILDSGAGKNYGRLSFVQGLAFIEGVQLLWEEASSTETAAQRVSGLRALRISMRFSPTGITAMSGTADDQHADRIEELPAKRLHCANNYVGEEFCLFDSVNYLALLIDDAEHPSNGSLSAISLDDDYTFDMWRPVDINNVAELRLPPRGASLVEALRHRNCTFRGFLKERCKEGHTVYRFLHDFVWHPHRPLPNAHNLREAKSRAVNLKRSLSATR</sequence>
<feature type="compositionally biased region" description="Basic and acidic residues" evidence="1">
    <location>
        <begin position="98"/>
        <end position="111"/>
    </location>
</feature>
<feature type="compositionally biased region" description="Polar residues" evidence="1">
    <location>
        <begin position="906"/>
        <end position="916"/>
    </location>
</feature>
<organism evidence="3">
    <name type="scientific">Perkinsus marinus (strain ATCC 50983 / TXsc)</name>
    <dbReference type="NCBI Taxonomy" id="423536"/>
    <lineage>
        <taxon>Eukaryota</taxon>
        <taxon>Sar</taxon>
        <taxon>Alveolata</taxon>
        <taxon>Perkinsozoa</taxon>
        <taxon>Perkinsea</taxon>
        <taxon>Perkinsida</taxon>
        <taxon>Perkinsidae</taxon>
        <taxon>Perkinsus</taxon>
    </lineage>
</organism>
<feature type="region of interest" description="Disordered" evidence="1">
    <location>
        <begin position="198"/>
        <end position="289"/>
    </location>
</feature>
<dbReference type="GeneID" id="9036898"/>
<dbReference type="EMBL" id="GG681723">
    <property type="protein sequence ID" value="EER04333.1"/>
    <property type="molecule type" value="Genomic_DNA"/>
</dbReference>
<name>C5LG78_PERM5</name>
<evidence type="ECO:0000313" key="3">
    <source>
        <dbReference type="Proteomes" id="UP000007800"/>
    </source>
</evidence>
<feature type="compositionally biased region" description="Polar residues" evidence="1">
    <location>
        <begin position="242"/>
        <end position="255"/>
    </location>
</feature>
<feature type="compositionally biased region" description="Basic and acidic residues" evidence="1">
    <location>
        <begin position="1"/>
        <end position="25"/>
    </location>
</feature>
<keyword evidence="3" id="KW-1185">Reference proteome</keyword>
<accession>C5LG78</accession>
<feature type="region of interest" description="Disordered" evidence="1">
    <location>
        <begin position="1"/>
        <end position="139"/>
    </location>
</feature>
<gene>
    <name evidence="2" type="ORF">Pmar_PMAR021840</name>
</gene>
<reference evidence="2 3" key="1">
    <citation type="submission" date="2008-07" db="EMBL/GenBank/DDBJ databases">
        <authorList>
            <person name="El-Sayed N."/>
            <person name="Caler E."/>
            <person name="Inman J."/>
            <person name="Amedeo P."/>
            <person name="Hass B."/>
            <person name="Wortman J."/>
        </authorList>
    </citation>
    <scope>NUCLEOTIDE SEQUENCE [LARGE SCALE GENOMIC DNA]</scope>
    <source>
        <strain evidence="3">ATCC 50983 / TXsc</strain>
    </source>
</reference>
<feature type="compositionally biased region" description="Polar residues" evidence="1">
    <location>
        <begin position="112"/>
        <end position="139"/>
    </location>
</feature>
<proteinExistence type="predicted"/>
<dbReference type="RefSeq" id="XP_002772517.1">
    <property type="nucleotide sequence ID" value="XM_002772471.1"/>
</dbReference>
<dbReference type="Proteomes" id="UP000007800">
    <property type="component" value="Unassembled WGS sequence"/>
</dbReference>
<feature type="region of interest" description="Disordered" evidence="1">
    <location>
        <begin position="897"/>
        <end position="932"/>
    </location>
</feature>
<protein>
    <submittedName>
        <fullName evidence="2">Uncharacterized protein</fullName>
    </submittedName>
</protein>
<dbReference type="AlphaFoldDB" id="C5LG78"/>
<evidence type="ECO:0000256" key="1">
    <source>
        <dbReference type="SAM" id="MobiDB-lite"/>
    </source>
</evidence>
<evidence type="ECO:0000313" key="2">
    <source>
        <dbReference type="EMBL" id="EER04333.1"/>
    </source>
</evidence>